<name>A0A8F8PMC2_9VIRU</name>
<accession>A0A8F8PMC2</accession>
<evidence type="ECO:0000313" key="1">
    <source>
        <dbReference type="EMBL" id="QYA18395.1"/>
    </source>
</evidence>
<gene>
    <name evidence="1" type="ORF">KOM_12_125</name>
</gene>
<proteinExistence type="predicted"/>
<organism evidence="1">
    <name type="scientific">Clandestinovirus</name>
    <dbReference type="NCBI Taxonomy" id="2831644"/>
    <lineage>
        <taxon>Viruses</taxon>
    </lineage>
</organism>
<reference evidence="1" key="1">
    <citation type="submission" date="2021-06" db="EMBL/GenBank/DDBJ databases">
        <authorList>
            <person name="Rolland C."/>
        </authorList>
    </citation>
    <scope>NUCLEOTIDE SEQUENCE</scope>
    <source>
        <strain evidence="1">347.936635</strain>
    </source>
</reference>
<dbReference type="EMBL" id="MZ420154">
    <property type="protein sequence ID" value="QYA18395.1"/>
    <property type="molecule type" value="Genomic_DNA"/>
</dbReference>
<sequence length="139" mass="16784">MIPSDIRLTILKKFNREVKGIKTFVTHLVNTYCIVEERYRNSSVMKEDLFKILATAMDELIIISGMLNKGNLTELYNKHYLFTTRCYFWGLREKCQAILHCVDGSYYRERSYFELELQDEVLHFYMDKLQCPHFIYWNK</sequence>
<protein>
    <submittedName>
        <fullName evidence="1">Uncharacterized protein</fullName>
    </submittedName>
</protein>